<dbReference type="PROSITE" id="PS51379">
    <property type="entry name" value="4FE4S_FER_2"/>
    <property type="match status" value="1"/>
</dbReference>
<evidence type="ECO:0000313" key="6">
    <source>
        <dbReference type="Proteomes" id="UP000001029"/>
    </source>
</evidence>
<gene>
    <name evidence="5" type="ordered locus">Emin_0050</name>
</gene>
<dbReference type="GO" id="GO:0046872">
    <property type="term" value="F:metal ion binding"/>
    <property type="evidence" value="ECO:0007669"/>
    <property type="project" value="UniProtKB-KW"/>
</dbReference>
<dbReference type="PROSITE" id="PS00198">
    <property type="entry name" value="4FE4S_FER_1"/>
    <property type="match status" value="1"/>
</dbReference>
<evidence type="ECO:0000256" key="3">
    <source>
        <dbReference type="ARBA" id="ARBA00023014"/>
    </source>
</evidence>
<dbReference type="EMBL" id="CP001055">
    <property type="protein sequence ID" value="ACC97617.1"/>
    <property type="molecule type" value="Genomic_DNA"/>
</dbReference>
<accession>B2KAS1</accession>
<proteinExistence type="predicted"/>
<protein>
    <submittedName>
        <fullName evidence="5">Fe-S oxidoreductase-like protein</fullName>
    </submittedName>
</protein>
<evidence type="ECO:0000256" key="1">
    <source>
        <dbReference type="ARBA" id="ARBA00022723"/>
    </source>
</evidence>
<dbReference type="InterPro" id="IPR009051">
    <property type="entry name" value="Helical_ferredxn"/>
</dbReference>
<evidence type="ECO:0000259" key="4">
    <source>
        <dbReference type="PROSITE" id="PS51379"/>
    </source>
</evidence>
<sequence length="406" mass="46549">MNRDIYYKTPPQRFLFNYGQEEMHQHILCTGLGEKNIYDSVSQCNKCAYCSRVCPFQLTQNREDRGPRARNLLARYIMEGKISLKQNTKELKEVCLTCMLCGSCTRECFAKVPTHDHVLELERALGRRELSFSVRFKKAFGKLTPFSLKRKIKKSALTPLTGPDQVLFVPSYEAKYKETKSGFNAFKNLNDIFGKIAVFYKECGMYNYVYGPLPQARKEAEALIGFYFDKKMEGKKIVTDSLELYNFFKKYPQLFKLTPLEEKAKKFALNVFYLADVLPAQKPTALKSQDKVLLTKTSVFSAEKELFKTSEDMLKNIYGANYLPGWQGEAYPLALLGYGHIKPKENKIFLENKIKFIASAQADILVCPSLEQKIILNKHVKKYYAKVKVVYIGDLYGGKTYGGRAA</sequence>
<feature type="domain" description="4Fe-4S ferredoxin-type" evidence="4">
    <location>
        <begin position="34"/>
        <end position="64"/>
    </location>
</feature>
<dbReference type="Pfam" id="PF13183">
    <property type="entry name" value="Fer4_8"/>
    <property type="match status" value="1"/>
</dbReference>
<name>B2KAS1_ELUMP</name>
<dbReference type="SUPFAM" id="SSF46548">
    <property type="entry name" value="alpha-helical ferredoxin"/>
    <property type="match status" value="1"/>
</dbReference>
<dbReference type="STRING" id="445932.Emin_0050"/>
<dbReference type="RefSeq" id="WP_012414232.1">
    <property type="nucleotide sequence ID" value="NC_010644.1"/>
</dbReference>
<dbReference type="OrthoDB" id="5289041at2"/>
<dbReference type="InterPro" id="IPR017900">
    <property type="entry name" value="4Fe4S_Fe_S_CS"/>
</dbReference>
<dbReference type="AlphaFoldDB" id="B2KAS1"/>
<evidence type="ECO:0000313" key="5">
    <source>
        <dbReference type="EMBL" id="ACC97617.1"/>
    </source>
</evidence>
<organism evidence="5 6">
    <name type="scientific">Elusimicrobium minutum (strain Pei191)</name>
    <dbReference type="NCBI Taxonomy" id="445932"/>
    <lineage>
        <taxon>Bacteria</taxon>
        <taxon>Pseudomonadati</taxon>
        <taxon>Elusimicrobiota</taxon>
        <taxon>Elusimicrobia</taxon>
        <taxon>Elusimicrobiales</taxon>
        <taxon>Elusimicrobiaceae</taxon>
        <taxon>Elusimicrobium</taxon>
    </lineage>
</organism>
<dbReference type="PANTHER" id="PTHR32479:SF19">
    <property type="entry name" value="ANAEROBIC GLYCEROL-3-PHOSPHATE DEHYDROGENASE SUBUNIT C"/>
    <property type="match status" value="1"/>
</dbReference>
<dbReference type="KEGG" id="emi:Emin_0050"/>
<dbReference type="GO" id="GO:0051536">
    <property type="term" value="F:iron-sulfur cluster binding"/>
    <property type="evidence" value="ECO:0007669"/>
    <property type="project" value="UniProtKB-KW"/>
</dbReference>
<keyword evidence="2" id="KW-0408">Iron</keyword>
<dbReference type="Proteomes" id="UP000001029">
    <property type="component" value="Chromosome"/>
</dbReference>
<dbReference type="Gene3D" id="1.10.1060.10">
    <property type="entry name" value="Alpha-helical ferredoxin"/>
    <property type="match status" value="1"/>
</dbReference>
<keyword evidence="6" id="KW-1185">Reference proteome</keyword>
<evidence type="ECO:0000256" key="2">
    <source>
        <dbReference type="ARBA" id="ARBA00023004"/>
    </source>
</evidence>
<reference evidence="5 6" key="1">
    <citation type="journal article" date="2009" name="Appl. Environ. Microbiol.">
        <title>Genomic analysis of 'Elusimicrobium minutum,' the first cultivated representative of the phylum 'Elusimicrobia' (formerly termite group 1).</title>
        <authorList>
            <person name="Herlemann D.P.R."/>
            <person name="Geissinger O."/>
            <person name="Ikeda-Ohtsubo W."/>
            <person name="Kunin V."/>
            <person name="Sun H."/>
            <person name="Lapidus A."/>
            <person name="Hugenholtz P."/>
            <person name="Brune A."/>
        </authorList>
    </citation>
    <scope>NUCLEOTIDE SEQUENCE [LARGE SCALE GENOMIC DNA]</scope>
    <source>
        <strain evidence="5 6">Pei191</strain>
    </source>
</reference>
<keyword evidence="1" id="KW-0479">Metal-binding</keyword>
<keyword evidence="3" id="KW-0411">Iron-sulfur</keyword>
<dbReference type="PANTHER" id="PTHR32479">
    <property type="entry name" value="GLYCOLATE OXIDASE IRON-SULFUR SUBUNIT"/>
    <property type="match status" value="1"/>
</dbReference>
<dbReference type="HOGENOM" id="CLU_677459_0_0_0"/>
<dbReference type="InterPro" id="IPR017896">
    <property type="entry name" value="4Fe4S_Fe-S-bd"/>
</dbReference>